<dbReference type="InterPro" id="IPR011262">
    <property type="entry name" value="DNA-dir_RNA_pol_insert"/>
</dbReference>
<dbReference type="NCBIfam" id="TIGR02027">
    <property type="entry name" value="rpoA"/>
    <property type="match status" value="1"/>
</dbReference>
<dbReference type="AlphaFoldDB" id="A0A955LAX8"/>
<dbReference type="SMART" id="SM00662">
    <property type="entry name" value="RPOLD"/>
    <property type="match status" value="1"/>
</dbReference>
<dbReference type="InterPro" id="IPR036643">
    <property type="entry name" value="RNApol_insert_sf"/>
</dbReference>
<comment type="caution">
    <text evidence="13">The sequence shown here is derived from an EMBL/GenBank/DDBJ whole genome shotgun (WGS) entry which is preliminary data.</text>
</comment>
<keyword evidence="6 11" id="KW-0548">Nucleotidyltransferase</keyword>
<feature type="region of interest" description="Alpha N-terminal domain (alpha-NTD)" evidence="11">
    <location>
        <begin position="1"/>
        <end position="244"/>
    </location>
</feature>
<proteinExistence type="inferred from homology"/>
<dbReference type="EMBL" id="JAGQLF010000018">
    <property type="protein sequence ID" value="MCA9386808.1"/>
    <property type="molecule type" value="Genomic_DNA"/>
</dbReference>
<evidence type="ECO:0000256" key="2">
    <source>
        <dbReference type="ARBA" id="ARBA00012418"/>
    </source>
</evidence>
<dbReference type="NCBIfam" id="NF003519">
    <property type="entry name" value="PRK05182.2-5"/>
    <property type="match status" value="1"/>
</dbReference>
<evidence type="ECO:0000313" key="13">
    <source>
        <dbReference type="EMBL" id="MCA9386808.1"/>
    </source>
</evidence>
<comment type="similarity">
    <text evidence="1 11">Belongs to the RNA polymerase alpha chain family.</text>
</comment>
<comment type="domain">
    <text evidence="11">The N-terminal domain is essential for RNAP assembly and basal transcription, whereas the C-terminal domain is involved in interaction with transcriptional regulators and with upstream promoter elements.</text>
</comment>
<dbReference type="Gene3D" id="2.170.120.12">
    <property type="entry name" value="DNA-directed RNA polymerase, insert domain"/>
    <property type="match status" value="1"/>
</dbReference>
<dbReference type="Gene3D" id="3.30.1360.10">
    <property type="entry name" value="RNA polymerase, RBP11-like subunit"/>
    <property type="match status" value="1"/>
</dbReference>
<dbReference type="GO" id="GO:0005737">
    <property type="term" value="C:cytoplasm"/>
    <property type="evidence" value="ECO:0007669"/>
    <property type="project" value="UniProtKB-ARBA"/>
</dbReference>
<reference evidence="13" key="2">
    <citation type="journal article" date="2021" name="Microbiome">
        <title>Successional dynamics and alternative stable states in a saline activated sludge microbial community over 9 years.</title>
        <authorList>
            <person name="Wang Y."/>
            <person name="Ye J."/>
            <person name="Ju F."/>
            <person name="Liu L."/>
            <person name="Boyd J.A."/>
            <person name="Deng Y."/>
            <person name="Parks D.H."/>
            <person name="Jiang X."/>
            <person name="Yin X."/>
            <person name="Woodcroft B.J."/>
            <person name="Tyson G.W."/>
            <person name="Hugenholtz P."/>
            <person name="Polz M.F."/>
            <person name="Zhang T."/>
        </authorList>
    </citation>
    <scope>NUCLEOTIDE SEQUENCE</scope>
    <source>
        <strain evidence="13">HKST-UBA09</strain>
    </source>
</reference>
<accession>A0A955LAX8</accession>
<evidence type="ECO:0000256" key="11">
    <source>
        <dbReference type="HAMAP-Rule" id="MF_00059"/>
    </source>
</evidence>
<dbReference type="EC" id="2.7.7.6" evidence="2 11"/>
<evidence type="ECO:0000256" key="10">
    <source>
        <dbReference type="ARBA" id="ARBA00048552"/>
    </source>
</evidence>
<dbReference type="InterPro" id="IPR011263">
    <property type="entry name" value="DNA-dir_RNA_pol_RpoA/D/Rpb3"/>
</dbReference>
<dbReference type="CDD" id="cd06928">
    <property type="entry name" value="RNAP_alpha_NTD"/>
    <property type="match status" value="1"/>
</dbReference>
<evidence type="ECO:0000256" key="5">
    <source>
        <dbReference type="ARBA" id="ARBA00022679"/>
    </source>
</evidence>
<dbReference type="Proteomes" id="UP000714915">
    <property type="component" value="Unassembled WGS sequence"/>
</dbReference>
<evidence type="ECO:0000256" key="9">
    <source>
        <dbReference type="ARBA" id="ARBA00033070"/>
    </source>
</evidence>
<evidence type="ECO:0000313" key="14">
    <source>
        <dbReference type="Proteomes" id="UP000714915"/>
    </source>
</evidence>
<dbReference type="Pfam" id="PF03118">
    <property type="entry name" value="RNA_pol_A_CTD"/>
    <property type="match status" value="1"/>
</dbReference>
<dbReference type="GO" id="GO:0003899">
    <property type="term" value="F:DNA-directed RNA polymerase activity"/>
    <property type="evidence" value="ECO:0007669"/>
    <property type="project" value="UniProtKB-UniRule"/>
</dbReference>
<protein>
    <recommendedName>
        <fullName evidence="3 11">DNA-directed RNA polymerase subunit alpha</fullName>
        <shortName evidence="11">RNAP subunit alpha</shortName>
        <ecNumber evidence="2 11">2.7.7.6</ecNumber>
    </recommendedName>
    <alternativeName>
        <fullName evidence="9 11">RNA polymerase subunit alpha</fullName>
    </alternativeName>
    <alternativeName>
        <fullName evidence="8 11">Transcriptase subunit alpha</fullName>
    </alternativeName>
</protein>
<keyword evidence="5 11" id="KW-0808">Transferase</keyword>
<reference evidence="13" key="1">
    <citation type="submission" date="2020-04" db="EMBL/GenBank/DDBJ databases">
        <authorList>
            <person name="Zhang T."/>
        </authorList>
    </citation>
    <scope>NUCLEOTIDE SEQUENCE</scope>
    <source>
        <strain evidence="13">HKST-UBA09</strain>
    </source>
</reference>
<dbReference type="SUPFAM" id="SSF55257">
    <property type="entry name" value="RBP11-like subunits of RNA polymerase"/>
    <property type="match status" value="1"/>
</dbReference>
<evidence type="ECO:0000256" key="8">
    <source>
        <dbReference type="ARBA" id="ARBA00032524"/>
    </source>
</evidence>
<dbReference type="Gene3D" id="1.10.150.20">
    <property type="entry name" value="5' to 3' exonuclease, C-terminal subdomain"/>
    <property type="match status" value="1"/>
</dbReference>
<sequence>MISLSEFTIKKTEEKDDSAVFEIGPLPTGYGHTLGNTLKRVLTSSIPGAAITAVKINGVQHEYSTLSGISDDILNVLLSLKNVVFLTKTEEPVTLNLKSQGAKKGVVEVKASDIEKNSDIEVVNKDYVITKITDEKTKLDMEIRVERGVGYRLPDENVRAEIGMLPVDAIFSPVKLVRIEVVPTRVGQQTDLDQLNLFVKTNGSLTPSDALNIASNILDEMAANFVKETKDMISGKVITTLPTESTEEEVTEEEDTEASPILVADLNLSTRLTNALLRAGFDDLRKLEGFTEEEAANIRGMGEKSLEELFKVLKKNGINLI</sequence>
<dbReference type="GO" id="GO:0003677">
    <property type="term" value="F:DNA binding"/>
    <property type="evidence" value="ECO:0007669"/>
    <property type="project" value="UniProtKB-UniRule"/>
</dbReference>
<dbReference type="InterPro" id="IPR011773">
    <property type="entry name" value="DNA-dir_RpoA"/>
</dbReference>
<evidence type="ECO:0000256" key="1">
    <source>
        <dbReference type="ARBA" id="ARBA00007123"/>
    </source>
</evidence>
<feature type="region of interest" description="Alpha C-terminal domain (alpha-CTD)" evidence="11">
    <location>
        <begin position="258"/>
        <end position="321"/>
    </location>
</feature>
<dbReference type="InterPro" id="IPR036603">
    <property type="entry name" value="RBP11-like"/>
</dbReference>
<evidence type="ECO:0000259" key="12">
    <source>
        <dbReference type="SMART" id="SM00662"/>
    </source>
</evidence>
<dbReference type="Pfam" id="PF01000">
    <property type="entry name" value="RNA_pol_A_bac"/>
    <property type="match status" value="1"/>
</dbReference>
<gene>
    <name evidence="11" type="primary">rpoA</name>
    <name evidence="13" type="ORF">KC669_02115</name>
</gene>
<organism evidence="13 14">
    <name type="scientific">Candidatus Dojkabacteria bacterium</name>
    <dbReference type="NCBI Taxonomy" id="2099670"/>
    <lineage>
        <taxon>Bacteria</taxon>
        <taxon>Candidatus Dojkabacteria</taxon>
    </lineage>
</organism>
<comment type="subunit">
    <text evidence="11">Homodimer. The RNAP catalytic core consists of 2 alpha, 1 beta, 1 beta' and 1 omega subunit. When a sigma factor is associated with the core the holoenzyme is formed, which can initiate transcription.</text>
</comment>
<dbReference type="FunFam" id="2.170.120.12:FF:000001">
    <property type="entry name" value="DNA-directed RNA polymerase subunit alpha"/>
    <property type="match status" value="1"/>
</dbReference>
<keyword evidence="7 11" id="KW-0804">Transcription</keyword>
<evidence type="ECO:0000256" key="7">
    <source>
        <dbReference type="ARBA" id="ARBA00023163"/>
    </source>
</evidence>
<comment type="function">
    <text evidence="11">DNA-dependent RNA polymerase catalyzes the transcription of DNA into RNA using the four ribonucleoside triphosphates as substrates.</text>
</comment>
<name>A0A955LAX8_9BACT</name>
<evidence type="ECO:0000256" key="6">
    <source>
        <dbReference type="ARBA" id="ARBA00022695"/>
    </source>
</evidence>
<keyword evidence="4 11" id="KW-0240">DNA-directed RNA polymerase</keyword>
<evidence type="ECO:0000256" key="3">
    <source>
        <dbReference type="ARBA" id="ARBA00015972"/>
    </source>
</evidence>
<dbReference type="InterPro" id="IPR011260">
    <property type="entry name" value="RNAP_asu_C"/>
</dbReference>
<dbReference type="GO" id="GO:0046983">
    <property type="term" value="F:protein dimerization activity"/>
    <property type="evidence" value="ECO:0007669"/>
    <property type="project" value="InterPro"/>
</dbReference>
<evidence type="ECO:0000256" key="4">
    <source>
        <dbReference type="ARBA" id="ARBA00022478"/>
    </source>
</evidence>
<dbReference type="SUPFAM" id="SSF56553">
    <property type="entry name" value="Insert subdomain of RNA polymerase alpha subunit"/>
    <property type="match status" value="1"/>
</dbReference>
<dbReference type="GO" id="GO:0000428">
    <property type="term" value="C:DNA-directed RNA polymerase complex"/>
    <property type="evidence" value="ECO:0007669"/>
    <property type="project" value="UniProtKB-KW"/>
</dbReference>
<dbReference type="HAMAP" id="MF_00059">
    <property type="entry name" value="RNApol_bact_RpoA"/>
    <property type="match status" value="1"/>
</dbReference>
<dbReference type="Pfam" id="PF01193">
    <property type="entry name" value="RNA_pol_L"/>
    <property type="match status" value="1"/>
</dbReference>
<dbReference type="GO" id="GO:0006351">
    <property type="term" value="P:DNA-templated transcription"/>
    <property type="evidence" value="ECO:0007669"/>
    <property type="project" value="UniProtKB-UniRule"/>
</dbReference>
<dbReference type="SUPFAM" id="SSF47789">
    <property type="entry name" value="C-terminal domain of RNA polymerase alpha subunit"/>
    <property type="match status" value="1"/>
</dbReference>
<feature type="domain" description="DNA-directed RNA polymerase RpoA/D/Rpb3-type" evidence="12">
    <location>
        <begin position="18"/>
        <end position="228"/>
    </location>
</feature>
<comment type="catalytic activity">
    <reaction evidence="10 11">
        <text>RNA(n) + a ribonucleoside 5'-triphosphate = RNA(n+1) + diphosphate</text>
        <dbReference type="Rhea" id="RHEA:21248"/>
        <dbReference type="Rhea" id="RHEA-COMP:14527"/>
        <dbReference type="Rhea" id="RHEA-COMP:17342"/>
        <dbReference type="ChEBI" id="CHEBI:33019"/>
        <dbReference type="ChEBI" id="CHEBI:61557"/>
        <dbReference type="ChEBI" id="CHEBI:140395"/>
        <dbReference type="EC" id="2.7.7.6"/>
    </reaction>
</comment>